<dbReference type="Proteomes" id="UP000244571">
    <property type="component" value="Chromosome"/>
</dbReference>
<feature type="domain" description="SHOCT" evidence="1">
    <location>
        <begin position="22"/>
        <end position="43"/>
    </location>
</feature>
<dbReference type="InterPro" id="IPR018649">
    <property type="entry name" value="SHOCT"/>
</dbReference>
<protein>
    <recommendedName>
        <fullName evidence="1">SHOCT domain-containing protein</fullName>
    </recommendedName>
</protein>
<accession>A0A2R4XNZ5</accession>
<dbReference type="AlphaFoldDB" id="A0A2R4XNZ5"/>
<reference evidence="2 3" key="1">
    <citation type="submission" date="2018-04" db="EMBL/GenBank/DDBJ databases">
        <title>Bordetella sp. HZ20 isolated from seawater.</title>
        <authorList>
            <person name="Sun C."/>
        </authorList>
    </citation>
    <scope>NUCLEOTIDE SEQUENCE [LARGE SCALE GENOMIC DNA]</scope>
    <source>
        <strain evidence="2 3">HZ20</strain>
    </source>
</reference>
<gene>
    <name evidence="2" type="ORF">DBV39_19285</name>
</gene>
<evidence type="ECO:0000259" key="1">
    <source>
        <dbReference type="Pfam" id="PF09851"/>
    </source>
</evidence>
<evidence type="ECO:0000313" key="3">
    <source>
        <dbReference type="Proteomes" id="UP000244571"/>
    </source>
</evidence>
<dbReference type="KEGG" id="boz:DBV39_19285"/>
<dbReference type="Pfam" id="PF09851">
    <property type="entry name" value="SHOCT"/>
    <property type="match status" value="1"/>
</dbReference>
<sequence>MQVIPQKTTCLCVCGRRDFQASELKDRGLITQNEFEAQKAKVLAR</sequence>
<keyword evidence="3" id="KW-1185">Reference proteome</keyword>
<evidence type="ECO:0000313" key="2">
    <source>
        <dbReference type="EMBL" id="AWB35532.1"/>
    </source>
</evidence>
<dbReference type="EMBL" id="CP028901">
    <property type="protein sequence ID" value="AWB35532.1"/>
    <property type="molecule type" value="Genomic_DNA"/>
</dbReference>
<dbReference type="RefSeq" id="WP_108622988.1">
    <property type="nucleotide sequence ID" value="NZ_CP028901.1"/>
</dbReference>
<proteinExistence type="predicted"/>
<dbReference type="OrthoDB" id="5996503at2"/>
<organism evidence="2 3">
    <name type="scientific">Orrella marina</name>
    <dbReference type="NCBI Taxonomy" id="2163011"/>
    <lineage>
        <taxon>Bacteria</taxon>
        <taxon>Pseudomonadati</taxon>
        <taxon>Pseudomonadota</taxon>
        <taxon>Betaproteobacteria</taxon>
        <taxon>Burkholderiales</taxon>
        <taxon>Alcaligenaceae</taxon>
        <taxon>Orrella</taxon>
    </lineage>
</organism>
<name>A0A2R4XNZ5_9BURK</name>